<dbReference type="Pfam" id="PF13550">
    <property type="entry name" value="Phage-tail_3"/>
    <property type="match status" value="1"/>
</dbReference>
<sequence>MSVIEKGKVSFIYIANPLTPRESRNLVMKDYRKNKTLAKYLGPLEGEWAVSVNGKLVHKSEWAKTRLQEMDCVILAPILLGGGNGGGGKMILRIIALVVISYFTLGAGGMAGGSFLGMTGAAGYIAATAAFIGGSMLVNQMLPPPKPDLGGSGGNYDSSPTYGIDGPKNMSTRNIPVPVIYGESWFAGNFLQTFVENSGDTQYLHMLLCVGEGPIEDITDIHVNDQPLGNFNEVEVIKRLGTADQGVIPYFADIIRPVNRSITLKSGVWSVHTITNEVDRVRVDIVMPKGISRVDDEDGLVDTSTSFKAEIREVGGAWKPLTGSSSNISIGGKSVSPLRRSYYSSVLDKSKRYELRFTHNEDDVSENKSNSITVTDINEILFDDIRYKHTALLGLRIKLSDQLQGIPRVTYRVKGRKVRVWDASTGTYAEKWTNNPAWMVVDAMSNSRFGGGMRVERFKMDYFRQWADYCEKNGLKFNGVIDQKTNLWDALLPIFKAGRGMPVRAGTKFQVAIMGKRAPVQMFTMSSVKKDSLSIDWLPADERANEVTVTYFDRDDFGKQKTVTVASKRARQRGEHPKPTEMTLYGVDNLEQATREATLAMNMNVLLKTVSFEVPLESIACTLGDVIAIQHDMPKWGFGGALMSGSTKTKLKLDRPVKFETGGQYVAMVRHDKVVQWTSDVDTVLGNTLFLGFGFNVENIDRFRRLIHVPTGKDVAILEPVIDKFGRHGVVVDNASGIMPGDTVQLVDTDVIETVNVVVPSGADEVEEITLASPLKAIPREETPWAFGLKDTVVGLFSISSISGKGDLWRKISAIEYSDEAYSDEVIEFKPTPVPTVPVLSNVTFEGFVERRYLSGGAYKSEVAFSWSHSSPNYLYSEVHVSIDGEPWRLIGTGASASSVELAAGTLRVKIVPVNIQGNKPNFDVITEHSITVLPGAPTKPADPEDIRAEPRKNLIEIKWGNIDSWAANKNIYRYEVWAAEGQNANINDAQLLAITGNDHYPHVGLKSDTYYTYWVRAVNILANDKKSSFVPAAGLSVKTLPADTISDLFPGGIGLTDLDDQLQSEVTKNEGLEDISSIVSELAAKVEEVTDGNKMEIFQRKEAIAGVEAFVRQEVSTLVQEDQAIATMLTELEARVNDDIAAQLSEEKIARATADSALSAQVTQLQAKVNDDITAAIRDEQIARADADTAIAATVTQLQAKVNNDITAAIQAEAVARANQDTALAGQISTLTTKVNSNEAKITSESQARTTADSALSSQINTVSARVGSNETAITQQAEVVDGLKAQYTVKINSNGHVVGFGLATTNSAGGGVASEFSIVADRFKVVKPGTTSAIPVFTVDAAKNRVVIQNAIVGDLQSDNYVAGVSGWIIKK</sequence>
<dbReference type="InterPro" id="IPR036116">
    <property type="entry name" value="FN3_sf"/>
</dbReference>
<evidence type="ECO:0000313" key="3">
    <source>
        <dbReference type="EMBL" id="SUE95803.1"/>
    </source>
</evidence>
<reference evidence="3 4" key="1">
    <citation type="submission" date="2018-06" db="EMBL/GenBank/DDBJ databases">
        <authorList>
            <consortium name="Pathogen Informatics"/>
            <person name="Doyle S."/>
        </authorList>
    </citation>
    <scope>NUCLEOTIDE SEQUENCE [LARGE SCALE GENOMIC DNA]</scope>
    <source>
        <strain evidence="3 4">NCTC10899</strain>
    </source>
</reference>
<protein>
    <submittedName>
        <fullName evidence="3">Putative phage host specificity protein</fullName>
    </submittedName>
</protein>
<feature type="domain" description="Fibronectin type-III" evidence="2">
    <location>
        <begin position="940"/>
        <end position="1043"/>
    </location>
</feature>
<feature type="transmembrane region" description="Helical" evidence="1">
    <location>
        <begin position="90"/>
        <end position="108"/>
    </location>
</feature>
<dbReference type="EMBL" id="UGUU01000002">
    <property type="protein sequence ID" value="SUE95803.1"/>
    <property type="molecule type" value="Genomic_DNA"/>
</dbReference>
<feature type="transmembrane region" description="Helical" evidence="1">
    <location>
        <begin position="115"/>
        <end position="138"/>
    </location>
</feature>
<dbReference type="InterPro" id="IPR053171">
    <property type="entry name" value="Viral_Tip_Attach_Protein"/>
</dbReference>
<dbReference type="Gene3D" id="2.60.40.10">
    <property type="entry name" value="Immunoglobulins"/>
    <property type="match status" value="1"/>
</dbReference>
<dbReference type="PROSITE" id="PS50853">
    <property type="entry name" value="FN3"/>
    <property type="match status" value="1"/>
</dbReference>
<dbReference type="Proteomes" id="UP000254260">
    <property type="component" value="Unassembled WGS sequence"/>
</dbReference>
<proteinExistence type="predicted"/>
<keyword evidence="1" id="KW-0472">Membrane</keyword>
<name>A0A379PP84_ECTME</name>
<evidence type="ECO:0000256" key="1">
    <source>
        <dbReference type="SAM" id="Phobius"/>
    </source>
</evidence>
<dbReference type="InterPro" id="IPR003961">
    <property type="entry name" value="FN3_dom"/>
</dbReference>
<keyword evidence="1" id="KW-1133">Transmembrane helix</keyword>
<dbReference type="InterPro" id="IPR015406">
    <property type="entry name" value="GpJ_CSF"/>
</dbReference>
<keyword evidence="1" id="KW-0812">Transmembrane</keyword>
<accession>A0A379PP84</accession>
<dbReference type="InterPro" id="IPR032876">
    <property type="entry name" value="J_dom"/>
</dbReference>
<organism evidence="3 4">
    <name type="scientific">Ectopseudomonas mendocina</name>
    <name type="common">Pseudomonas mendocina</name>
    <dbReference type="NCBI Taxonomy" id="300"/>
    <lineage>
        <taxon>Bacteria</taxon>
        <taxon>Pseudomonadati</taxon>
        <taxon>Pseudomonadota</taxon>
        <taxon>Gammaproteobacteria</taxon>
        <taxon>Pseudomonadales</taxon>
        <taxon>Pseudomonadaceae</taxon>
        <taxon>Ectopseudomonas</taxon>
    </lineage>
</organism>
<dbReference type="Gene3D" id="3.10.20.30">
    <property type="match status" value="1"/>
</dbReference>
<dbReference type="PANTHER" id="PTHR36251">
    <property type="entry name" value="FELS-1 PROPHAGE HOST SPECIFICITY PROTEIN-RELATED"/>
    <property type="match status" value="1"/>
</dbReference>
<dbReference type="Pfam" id="PF24801">
    <property type="entry name" value="FNIII-A_GpJ"/>
    <property type="match status" value="1"/>
</dbReference>
<dbReference type="InterPro" id="IPR013783">
    <property type="entry name" value="Ig-like_fold"/>
</dbReference>
<dbReference type="InterPro" id="IPR055385">
    <property type="entry name" value="GpJ_HDII-ins2"/>
</dbReference>
<gene>
    <name evidence="3" type="ORF">NCTC10899_05044</name>
</gene>
<dbReference type="SUPFAM" id="SSF49265">
    <property type="entry name" value="Fibronectin type III"/>
    <property type="match status" value="1"/>
</dbReference>
<dbReference type="PANTHER" id="PTHR36251:SF2">
    <property type="entry name" value="GIFSY-2 PROPHAGE HOST SPECIFICITY PROTEIN J, PHAGE LAMBDA"/>
    <property type="match status" value="1"/>
</dbReference>
<dbReference type="InterPro" id="IPR012675">
    <property type="entry name" value="Beta-grasp_dom_sf"/>
</dbReference>
<dbReference type="NCBIfam" id="NF040662">
    <property type="entry name" value="attach_TipJ_rel"/>
    <property type="match status" value="1"/>
</dbReference>
<dbReference type="Pfam" id="PF09327">
    <property type="entry name" value="Phage_Tail_Tip"/>
    <property type="match status" value="1"/>
</dbReference>
<evidence type="ECO:0000313" key="4">
    <source>
        <dbReference type="Proteomes" id="UP000254260"/>
    </source>
</evidence>
<evidence type="ECO:0000259" key="2">
    <source>
        <dbReference type="PROSITE" id="PS50853"/>
    </source>
</evidence>
<dbReference type="RefSeq" id="WP_181880461.1">
    <property type="nucleotide sequence ID" value="NZ_UGUU01000002.1"/>
</dbReference>